<organism evidence="1 2">
    <name type="scientific">Microscilla marina ATCC 23134</name>
    <dbReference type="NCBI Taxonomy" id="313606"/>
    <lineage>
        <taxon>Bacteria</taxon>
        <taxon>Pseudomonadati</taxon>
        <taxon>Bacteroidota</taxon>
        <taxon>Cytophagia</taxon>
        <taxon>Cytophagales</taxon>
        <taxon>Microscillaceae</taxon>
        <taxon>Microscilla</taxon>
    </lineage>
</organism>
<sequence length="367" mass="42489">MNIFSKKPEKTTSNLSKKYLDNNRGFFLYFRHMSMKMQERFAQLYPHKGVPQVFLHGNPHIENYTINGKGAAMIDFDRSRIGPYVWDIVRFLASVSVKRKEVTDEFLSKEVLEYFLEGYLRSFHAPHLPYKPISTASNRAKFTVWHNNVEEYLKANIKWAKRMRNNPVRTNNKDLKALLQGYLQSRNELDLLGTHKLTEAGQATGTFGNQRFLMVLSPQKNTEAESVFLDIKTVYQDPDNRWYYNPYNHHGIRMIEASKLYAPGVEQRMGYVTYQNQEYWGRAIPPKNAKLKANLNSAEQIDMAYSVATQLGSAHRKSLQGGVEALKLEKHLLADYTRLTDIAHQMNMELMQAYQAYVQQLNATKAG</sequence>
<dbReference type="InterPro" id="IPR011009">
    <property type="entry name" value="Kinase-like_dom_sf"/>
</dbReference>
<keyword evidence="2" id="KW-1185">Reference proteome</keyword>
<name>A1ZSR8_MICM2</name>
<dbReference type="PANTHER" id="PTHR39441">
    <property type="entry name" value="DUF2252 DOMAIN-CONTAINING PROTEIN"/>
    <property type="match status" value="1"/>
</dbReference>
<dbReference type="PANTHER" id="PTHR39441:SF1">
    <property type="entry name" value="DUF2252 DOMAIN-CONTAINING PROTEIN"/>
    <property type="match status" value="1"/>
</dbReference>
<dbReference type="SUPFAM" id="SSF56112">
    <property type="entry name" value="Protein kinase-like (PK-like)"/>
    <property type="match status" value="1"/>
</dbReference>
<dbReference type="Proteomes" id="UP000004095">
    <property type="component" value="Unassembled WGS sequence"/>
</dbReference>
<reference evidence="1 2" key="1">
    <citation type="submission" date="2007-01" db="EMBL/GenBank/DDBJ databases">
        <authorList>
            <person name="Haygood M."/>
            <person name="Podell S."/>
            <person name="Anderson C."/>
            <person name="Hopkinson B."/>
            <person name="Roe K."/>
            <person name="Barbeau K."/>
            <person name="Gaasterland T."/>
            <person name="Ferriera S."/>
            <person name="Johnson J."/>
            <person name="Kravitz S."/>
            <person name="Beeson K."/>
            <person name="Sutton G."/>
            <person name="Rogers Y.-H."/>
            <person name="Friedman R."/>
            <person name="Frazier M."/>
            <person name="Venter J.C."/>
        </authorList>
    </citation>
    <scope>NUCLEOTIDE SEQUENCE [LARGE SCALE GENOMIC DNA]</scope>
    <source>
        <strain evidence="1 2">ATCC 23134</strain>
    </source>
</reference>
<accession>A1ZSR8</accession>
<evidence type="ECO:0000313" key="1">
    <source>
        <dbReference type="EMBL" id="EAY26648.1"/>
    </source>
</evidence>
<proteinExistence type="predicted"/>
<evidence type="ECO:0000313" key="2">
    <source>
        <dbReference type="Proteomes" id="UP000004095"/>
    </source>
</evidence>
<dbReference type="Gene3D" id="3.90.1200.10">
    <property type="match status" value="1"/>
</dbReference>
<dbReference type="RefSeq" id="WP_002700682.1">
    <property type="nucleotide sequence ID" value="NZ_AAWS01000032.1"/>
</dbReference>
<gene>
    <name evidence="1" type="ORF">M23134_06177</name>
</gene>
<dbReference type="eggNOG" id="COG4320">
    <property type="taxonomic scope" value="Bacteria"/>
</dbReference>
<dbReference type="AlphaFoldDB" id="A1ZSR8"/>
<dbReference type="InterPro" id="IPR018721">
    <property type="entry name" value="DUF2252"/>
</dbReference>
<dbReference type="OrthoDB" id="1491115at2"/>
<evidence type="ECO:0008006" key="3">
    <source>
        <dbReference type="Google" id="ProtNLM"/>
    </source>
</evidence>
<dbReference type="Pfam" id="PF10009">
    <property type="entry name" value="DUF2252"/>
    <property type="match status" value="2"/>
</dbReference>
<dbReference type="EMBL" id="AAWS01000032">
    <property type="protein sequence ID" value="EAY26648.1"/>
    <property type="molecule type" value="Genomic_DNA"/>
</dbReference>
<protein>
    <recommendedName>
        <fullName evidence="3">DUF2252 domain-containing protein</fullName>
    </recommendedName>
</protein>
<comment type="caution">
    <text evidence="1">The sequence shown here is derived from an EMBL/GenBank/DDBJ whole genome shotgun (WGS) entry which is preliminary data.</text>
</comment>